<dbReference type="InterPro" id="IPR018709">
    <property type="entry name" value="CoA_activase_DUF2229"/>
</dbReference>
<protein>
    <recommendedName>
        <fullName evidence="1">DUF2229 domain-containing protein</fullName>
    </recommendedName>
</protein>
<proteinExistence type="predicted"/>
<evidence type="ECO:0000313" key="2">
    <source>
        <dbReference type="EMBL" id="UYP47050.1"/>
    </source>
</evidence>
<evidence type="ECO:0000259" key="1">
    <source>
        <dbReference type="Pfam" id="PF09989"/>
    </source>
</evidence>
<sequence>MQKRVGIPRALLFHKYRDLWVTFFTELGVKVIISPKTSKTIKALGVGNATDEDCYSTKLYHGHALWLKDKVDYLFVPRFGSAHKKHVGCPKFQGLADVLRFMYPDLPEIIRPYYSEAKAGHGKLRYLQICFSIGFRFTSNPFRIIRAIRKSLKAQRDHLANLILSENKYYQWERSELYVNIPPKKQEDESPIKLALAAHSYVLNDDYASVEIRKKLRDYGIDIITSEQVPRSLIEEQLKKLDYNMYFDYEREILGTILHFIDKKTVDGIIHIQIFPCGPDSIVGELASRFSKRDPEVPLLQLVFDELTGEAGVNTRLEAFVDLLRRKHQKQIDEKQIWRPILSQ</sequence>
<dbReference type="InterPro" id="IPR051805">
    <property type="entry name" value="Dehydratase_Activator_Redct"/>
</dbReference>
<accession>A0ABY6HU58</accession>
<dbReference type="PANTHER" id="PTHR32329">
    <property type="entry name" value="BIFUNCTIONAL PROTEIN [INCLUDES 2-HYDROXYACYL-COA DEHYDRATASE (N-TER) AND ITS ACTIVATOR DOMAIN (C_TERM)-RELATED"/>
    <property type="match status" value="1"/>
</dbReference>
<dbReference type="Pfam" id="PF09989">
    <property type="entry name" value="DUF2229"/>
    <property type="match status" value="1"/>
</dbReference>
<dbReference type="PANTHER" id="PTHR32329:SF2">
    <property type="entry name" value="BIFUNCTIONAL PROTEIN [INCLUDES 2-HYDROXYACYL-COA DEHYDRATASE (N-TER) AND ITS ACTIVATOR DOMAIN (C_TERM)"/>
    <property type="match status" value="1"/>
</dbReference>
<organism evidence="2 3">
    <name type="scientific">Candidatus Lokiarchaeum ossiferum</name>
    <dbReference type="NCBI Taxonomy" id="2951803"/>
    <lineage>
        <taxon>Archaea</taxon>
        <taxon>Promethearchaeati</taxon>
        <taxon>Promethearchaeota</taxon>
        <taxon>Promethearchaeia</taxon>
        <taxon>Promethearchaeales</taxon>
        <taxon>Promethearchaeaceae</taxon>
        <taxon>Candidatus Lokiarchaeum</taxon>
    </lineage>
</organism>
<name>A0ABY6HU58_9ARCH</name>
<dbReference type="EMBL" id="CP104013">
    <property type="protein sequence ID" value="UYP47050.1"/>
    <property type="molecule type" value="Genomic_DNA"/>
</dbReference>
<dbReference type="Proteomes" id="UP001208689">
    <property type="component" value="Chromosome"/>
</dbReference>
<evidence type="ECO:0000313" key="3">
    <source>
        <dbReference type="Proteomes" id="UP001208689"/>
    </source>
</evidence>
<gene>
    <name evidence="2" type="ORF">NEF87_003335</name>
</gene>
<dbReference type="Gene3D" id="3.40.50.11900">
    <property type="match status" value="1"/>
</dbReference>
<feature type="domain" description="DUF2229" evidence="1">
    <location>
        <begin position="4"/>
        <end position="228"/>
    </location>
</feature>
<keyword evidence="3" id="KW-1185">Reference proteome</keyword>
<reference evidence="2" key="1">
    <citation type="submission" date="2022-09" db="EMBL/GenBank/DDBJ databases">
        <title>Actin cytoskeleton and complex cell architecture in an #Asgard archaeon.</title>
        <authorList>
            <person name="Ponce Toledo R.I."/>
            <person name="Schleper C."/>
            <person name="Rodrigues Oliveira T."/>
            <person name="Wollweber F."/>
            <person name="Xu J."/>
            <person name="Rittmann S."/>
            <person name="Klingl A."/>
            <person name="Pilhofer M."/>
        </authorList>
    </citation>
    <scope>NUCLEOTIDE SEQUENCE</scope>
    <source>
        <strain evidence="2">B-35</strain>
    </source>
</reference>